<dbReference type="InterPro" id="IPR029056">
    <property type="entry name" value="Ribokinase-like"/>
</dbReference>
<dbReference type="InterPro" id="IPR011611">
    <property type="entry name" value="PfkB_dom"/>
</dbReference>
<organism evidence="4 5">
    <name type="scientific">Intestinibaculum porci</name>
    <dbReference type="NCBI Taxonomy" id="2487118"/>
    <lineage>
        <taxon>Bacteria</taxon>
        <taxon>Bacillati</taxon>
        <taxon>Bacillota</taxon>
        <taxon>Erysipelotrichia</taxon>
        <taxon>Erysipelotrichales</taxon>
        <taxon>Erysipelotrichaceae</taxon>
        <taxon>Intestinibaculum</taxon>
    </lineage>
</organism>
<dbReference type="OrthoDB" id="9788681at2"/>
<gene>
    <name evidence="4" type="ORF">SG0102_05710</name>
</gene>
<dbReference type="InParanoid" id="A0A3G9J3A9"/>
<reference evidence="4 5" key="1">
    <citation type="submission" date="2018-11" db="EMBL/GenBank/DDBJ databases">
        <title>Novel Erysipelotrichaceae bacterium isolated from small intestine of a swine.</title>
        <authorList>
            <person name="Kim J.S."/>
            <person name="Choe H."/>
            <person name="Lee Y.R."/>
            <person name="Kim K.M."/>
            <person name="Park D.S."/>
        </authorList>
    </citation>
    <scope>NUCLEOTIDE SEQUENCE [LARGE SCALE GENOMIC DNA]</scope>
    <source>
        <strain evidence="4 5">SG0102</strain>
    </source>
</reference>
<evidence type="ECO:0000256" key="2">
    <source>
        <dbReference type="ARBA" id="ARBA00022777"/>
    </source>
</evidence>
<evidence type="ECO:0000313" key="4">
    <source>
        <dbReference type="EMBL" id="BBH25637.1"/>
    </source>
</evidence>
<sequence length="306" mass="33449">MGIVVIGAVFVDIKGYPTAQYIPAGRNAGRVTQVHGGVSRNVVEDIANVELRPTFISIVDQTGISDDVIHKLDRHKVNTQYIRRTEDGLGTWLAIFDNEGDVVASISKRPVLDVIGDILDEQGDEIFSDCDSIVVEIDMDPKILNKVFYFAEKYHKNVYAIVSNMSIAVERRDLIKKTACFVCNQQEAGIFFSEDYEGKTPAEMDDILQKKVALAQINQMIITMGGEGAVYANNKGESGIIPATKVNVIDTTGCGDSFFAGVVIGLTYGKTIAQACEIGTRLAASVIATKENVCPRFLPEEFELDV</sequence>
<dbReference type="EMBL" id="AP019309">
    <property type="protein sequence ID" value="BBH25637.1"/>
    <property type="molecule type" value="Genomic_DNA"/>
</dbReference>
<dbReference type="GO" id="GO:0016301">
    <property type="term" value="F:kinase activity"/>
    <property type="evidence" value="ECO:0007669"/>
    <property type="project" value="UniProtKB-KW"/>
</dbReference>
<dbReference type="Proteomes" id="UP000268059">
    <property type="component" value="Chromosome"/>
</dbReference>
<keyword evidence="5" id="KW-1185">Reference proteome</keyword>
<feature type="domain" description="Carbohydrate kinase PfkB" evidence="3">
    <location>
        <begin position="3"/>
        <end position="289"/>
    </location>
</feature>
<dbReference type="PANTHER" id="PTHR10584:SF166">
    <property type="entry name" value="RIBOKINASE"/>
    <property type="match status" value="1"/>
</dbReference>
<name>A0A3G9J3A9_9FIRM</name>
<dbReference type="PANTHER" id="PTHR10584">
    <property type="entry name" value="SUGAR KINASE"/>
    <property type="match status" value="1"/>
</dbReference>
<dbReference type="Pfam" id="PF00294">
    <property type="entry name" value="PfkB"/>
    <property type="match status" value="1"/>
</dbReference>
<keyword evidence="1" id="KW-0808">Transferase</keyword>
<dbReference type="SUPFAM" id="SSF53613">
    <property type="entry name" value="Ribokinase-like"/>
    <property type="match status" value="1"/>
</dbReference>
<dbReference type="Gene3D" id="3.40.1190.20">
    <property type="match status" value="1"/>
</dbReference>
<dbReference type="KEGG" id="ebm:SG0102_05710"/>
<evidence type="ECO:0000259" key="3">
    <source>
        <dbReference type="Pfam" id="PF00294"/>
    </source>
</evidence>
<protein>
    <submittedName>
        <fullName evidence="4">Carbohydrate kinase</fullName>
    </submittedName>
</protein>
<dbReference type="AlphaFoldDB" id="A0A3G9J3A9"/>
<dbReference type="RefSeq" id="WP_125118566.1">
    <property type="nucleotide sequence ID" value="NZ_AP019309.1"/>
</dbReference>
<evidence type="ECO:0000313" key="5">
    <source>
        <dbReference type="Proteomes" id="UP000268059"/>
    </source>
</evidence>
<evidence type="ECO:0000256" key="1">
    <source>
        <dbReference type="ARBA" id="ARBA00022679"/>
    </source>
</evidence>
<accession>A0A3G9J3A9</accession>
<proteinExistence type="predicted"/>
<keyword evidence="2 4" id="KW-0418">Kinase</keyword>